<evidence type="ECO:0000256" key="1">
    <source>
        <dbReference type="ARBA" id="ARBA00001946"/>
    </source>
</evidence>
<evidence type="ECO:0000313" key="12">
    <source>
        <dbReference type="EMBL" id="AUM73300.1"/>
    </source>
</evidence>
<evidence type="ECO:0000256" key="2">
    <source>
        <dbReference type="ARBA" id="ARBA00011955"/>
    </source>
</evidence>
<dbReference type="EC" id="2.7.1.180" evidence="2"/>
<accession>A0A2K9MCF0</accession>
<dbReference type="InterPro" id="IPR006311">
    <property type="entry name" value="TAT_signal"/>
</dbReference>
<keyword evidence="11" id="KW-0732">Signal</keyword>
<feature type="signal peptide" evidence="11">
    <location>
        <begin position="1"/>
        <end position="24"/>
    </location>
</feature>
<evidence type="ECO:0000256" key="10">
    <source>
        <dbReference type="ARBA" id="ARBA00048540"/>
    </source>
</evidence>
<evidence type="ECO:0000313" key="13">
    <source>
        <dbReference type="Proteomes" id="UP000234882"/>
    </source>
</evidence>
<dbReference type="PANTHER" id="PTHR30040:SF2">
    <property type="entry name" value="FAD:PROTEIN FMN TRANSFERASE"/>
    <property type="match status" value="1"/>
</dbReference>
<dbReference type="PROSITE" id="PS51318">
    <property type="entry name" value="TAT"/>
    <property type="match status" value="1"/>
</dbReference>
<reference evidence="13" key="1">
    <citation type="submission" date="2017-12" db="EMBL/GenBank/DDBJ databases">
        <title>Genomic analysis of Paracoccus sp. CBA4604.</title>
        <authorList>
            <person name="Roh S.W."/>
            <person name="Kim J.Y."/>
            <person name="Kim J.S."/>
        </authorList>
    </citation>
    <scope>NUCLEOTIDE SEQUENCE [LARGE SCALE GENOMIC DNA]</scope>
    <source>
        <strain evidence="13">CBA4604</strain>
    </source>
</reference>
<keyword evidence="7" id="KW-0274">FAD</keyword>
<dbReference type="GO" id="GO:0016740">
    <property type="term" value="F:transferase activity"/>
    <property type="evidence" value="ECO:0007669"/>
    <property type="project" value="UniProtKB-KW"/>
</dbReference>
<keyword evidence="4" id="KW-0285">Flavoprotein</keyword>
<sequence>MSVSRRRFLILSACVLGAAGTAQAGAVHEWQGVALGALTRLRIEGAAPGQASRFLTEAQALLRRVEATFSLHRESELVRLNRSGILTHPSPAMLELLALTDRLHDATGGAFDPSVQPLWLARASGAGGDQARRLTGWTQVEHDPDRVRLRPGMALTFNGLAQGWAADQLAALAARHGLGDVLIDSGEQRGLGKRVWDVAIAGPDGAMLRRLRLQERALATSSALGTRIGPAGDQPHILDPRGQRLARGTVSVSAATAALADGLSTALCVMSDQDADAALRRFSDARLEWRSPA</sequence>
<organism evidence="12 13">
    <name type="scientific">Paracoccus jeotgali</name>
    <dbReference type="NCBI Taxonomy" id="2065379"/>
    <lineage>
        <taxon>Bacteria</taxon>
        <taxon>Pseudomonadati</taxon>
        <taxon>Pseudomonadota</taxon>
        <taxon>Alphaproteobacteria</taxon>
        <taxon>Rhodobacterales</taxon>
        <taxon>Paracoccaceae</taxon>
        <taxon>Paracoccus</taxon>
    </lineage>
</organism>
<dbReference type="AlphaFoldDB" id="A0A2K9MCF0"/>
<dbReference type="OrthoDB" id="9778595at2"/>
<dbReference type="KEGG" id="paru:CYR75_02430"/>
<keyword evidence="5" id="KW-0808">Transferase</keyword>
<evidence type="ECO:0000256" key="3">
    <source>
        <dbReference type="ARBA" id="ARBA00016337"/>
    </source>
</evidence>
<dbReference type="Pfam" id="PF02424">
    <property type="entry name" value="ApbE"/>
    <property type="match status" value="1"/>
</dbReference>
<dbReference type="Proteomes" id="UP000234882">
    <property type="component" value="Chromosome"/>
</dbReference>
<name>A0A2K9MCF0_9RHOB</name>
<proteinExistence type="predicted"/>
<dbReference type="GO" id="GO:0046872">
    <property type="term" value="F:metal ion binding"/>
    <property type="evidence" value="ECO:0007669"/>
    <property type="project" value="UniProtKB-KW"/>
</dbReference>
<gene>
    <name evidence="12" type="ORF">CYR75_02430</name>
</gene>
<evidence type="ECO:0000256" key="8">
    <source>
        <dbReference type="ARBA" id="ARBA00022842"/>
    </source>
</evidence>
<keyword evidence="6" id="KW-0479">Metal-binding</keyword>
<dbReference type="Gene3D" id="3.10.520.10">
    <property type="entry name" value="ApbE-like domains"/>
    <property type="match status" value="1"/>
</dbReference>
<dbReference type="EMBL" id="CP025583">
    <property type="protein sequence ID" value="AUM73300.1"/>
    <property type="molecule type" value="Genomic_DNA"/>
</dbReference>
<evidence type="ECO:0000256" key="11">
    <source>
        <dbReference type="SAM" id="SignalP"/>
    </source>
</evidence>
<evidence type="ECO:0000256" key="7">
    <source>
        <dbReference type="ARBA" id="ARBA00022827"/>
    </source>
</evidence>
<keyword evidence="13" id="KW-1185">Reference proteome</keyword>
<evidence type="ECO:0000256" key="6">
    <source>
        <dbReference type="ARBA" id="ARBA00022723"/>
    </source>
</evidence>
<comment type="catalytic activity">
    <reaction evidence="10">
        <text>L-threonyl-[protein] + FAD = FMN-L-threonyl-[protein] + AMP + H(+)</text>
        <dbReference type="Rhea" id="RHEA:36847"/>
        <dbReference type="Rhea" id="RHEA-COMP:11060"/>
        <dbReference type="Rhea" id="RHEA-COMP:11061"/>
        <dbReference type="ChEBI" id="CHEBI:15378"/>
        <dbReference type="ChEBI" id="CHEBI:30013"/>
        <dbReference type="ChEBI" id="CHEBI:57692"/>
        <dbReference type="ChEBI" id="CHEBI:74257"/>
        <dbReference type="ChEBI" id="CHEBI:456215"/>
        <dbReference type="EC" id="2.7.1.180"/>
    </reaction>
</comment>
<evidence type="ECO:0000256" key="9">
    <source>
        <dbReference type="ARBA" id="ARBA00031306"/>
    </source>
</evidence>
<evidence type="ECO:0000256" key="4">
    <source>
        <dbReference type="ARBA" id="ARBA00022630"/>
    </source>
</evidence>
<protein>
    <recommendedName>
        <fullName evidence="3">FAD:protein FMN transferase</fullName>
        <ecNumber evidence="2">2.7.1.180</ecNumber>
    </recommendedName>
    <alternativeName>
        <fullName evidence="9">Flavin transferase</fullName>
    </alternativeName>
</protein>
<dbReference type="PANTHER" id="PTHR30040">
    <property type="entry name" value="THIAMINE BIOSYNTHESIS LIPOPROTEIN APBE"/>
    <property type="match status" value="1"/>
</dbReference>
<comment type="cofactor">
    <cofactor evidence="1">
        <name>Mg(2+)</name>
        <dbReference type="ChEBI" id="CHEBI:18420"/>
    </cofactor>
</comment>
<dbReference type="InterPro" id="IPR003374">
    <property type="entry name" value="ApbE-like_sf"/>
</dbReference>
<dbReference type="RefSeq" id="WP_101498684.1">
    <property type="nucleotide sequence ID" value="NZ_CP025583.1"/>
</dbReference>
<feature type="chain" id="PRO_5039927671" description="FAD:protein FMN transferase" evidence="11">
    <location>
        <begin position="25"/>
        <end position="293"/>
    </location>
</feature>
<evidence type="ECO:0000256" key="5">
    <source>
        <dbReference type="ARBA" id="ARBA00022679"/>
    </source>
</evidence>
<dbReference type="SUPFAM" id="SSF143631">
    <property type="entry name" value="ApbE-like"/>
    <property type="match status" value="1"/>
</dbReference>
<keyword evidence="8" id="KW-0460">Magnesium</keyword>
<dbReference type="InterPro" id="IPR024932">
    <property type="entry name" value="ApbE"/>
</dbReference>